<keyword evidence="5 12" id="KW-1133">Transmembrane helix</keyword>
<keyword evidence="7 12" id="KW-0406">Ion transport</keyword>
<dbReference type="InterPro" id="IPR003691">
    <property type="entry name" value="FluC"/>
</dbReference>
<keyword evidence="2 12" id="KW-1003">Cell membrane</keyword>
<proteinExistence type="inferred from homology"/>
<feature type="binding site" evidence="12">
    <location>
        <position position="85"/>
    </location>
    <ligand>
        <name>Na(+)</name>
        <dbReference type="ChEBI" id="CHEBI:29101"/>
        <note>structural</note>
    </ligand>
</feature>
<evidence type="ECO:0000256" key="1">
    <source>
        <dbReference type="ARBA" id="ARBA00004651"/>
    </source>
</evidence>
<evidence type="ECO:0000256" key="9">
    <source>
        <dbReference type="ARBA" id="ARBA00023303"/>
    </source>
</evidence>
<dbReference type="GO" id="GO:0005886">
    <property type="term" value="C:plasma membrane"/>
    <property type="evidence" value="ECO:0007669"/>
    <property type="project" value="UniProtKB-SubCell"/>
</dbReference>
<keyword evidence="3" id="KW-0997">Cell inner membrane</keyword>
<keyword evidence="12" id="KW-0479">Metal-binding</keyword>
<sequence>MTSLALSPMAASATVAIGGAIGAVGRYQLGRAVTHYVGVGSGFPWPTLAANVIGSLAMGLLFGWLARHGGASDTMRLFLGVGLLGGFTTFSAFSLEMLLLIERGSVGLAVLYAAISVLAGLAALYIGLLIMRGAA</sequence>
<dbReference type="PANTHER" id="PTHR28259:SF1">
    <property type="entry name" value="FLUORIDE EXPORT PROTEIN 1-RELATED"/>
    <property type="match status" value="1"/>
</dbReference>
<evidence type="ECO:0000256" key="8">
    <source>
        <dbReference type="ARBA" id="ARBA00023136"/>
    </source>
</evidence>
<comment type="function">
    <text evidence="12">Fluoride-specific ion channel. Important for reducing fluoride concentration in the cell, thus reducing its toxicity.</text>
</comment>
<evidence type="ECO:0000256" key="7">
    <source>
        <dbReference type="ARBA" id="ARBA00023065"/>
    </source>
</evidence>
<evidence type="ECO:0000313" key="14">
    <source>
        <dbReference type="Proteomes" id="UP001138681"/>
    </source>
</evidence>
<evidence type="ECO:0000256" key="4">
    <source>
        <dbReference type="ARBA" id="ARBA00022692"/>
    </source>
</evidence>
<protein>
    <recommendedName>
        <fullName evidence="12">Fluoride-specific ion channel FluC</fullName>
    </recommendedName>
</protein>
<feature type="binding site" evidence="12">
    <location>
        <position position="88"/>
    </location>
    <ligand>
        <name>Na(+)</name>
        <dbReference type="ChEBI" id="CHEBI:29101"/>
        <note>structural</note>
    </ligand>
</feature>
<dbReference type="AlphaFoldDB" id="A0A9X1F3S7"/>
<evidence type="ECO:0000256" key="10">
    <source>
        <dbReference type="ARBA" id="ARBA00035120"/>
    </source>
</evidence>
<comment type="similarity">
    <text evidence="10 12">Belongs to the fluoride channel Fluc/FEX (TC 1.A.43) family.</text>
</comment>
<reference evidence="13" key="1">
    <citation type="submission" date="2021-04" db="EMBL/GenBank/DDBJ databases">
        <authorList>
            <person name="Pira H."/>
            <person name="Risdian C."/>
            <person name="Wink J."/>
        </authorList>
    </citation>
    <scope>NUCLEOTIDE SEQUENCE</scope>
    <source>
        <strain evidence="13">WH158</strain>
    </source>
</reference>
<gene>
    <name evidence="12 13" type="primary">crcB</name>
    <name evidence="12" type="synonym">fluC</name>
    <name evidence="13" type="ORF">KCG46_06495</name>
</gene>
<dbReference type="GO" id="GO:0062054">
    <property type="term" value="F:fluoride channel activity"/>
    <property type="evidence" value="ECO:0007669"/>
    <property type="project" value="UniProtKB-UniRule"/>
</dbReference>
<evidence type="ECO:0000256" key="11">
    <source>
        <dbReference type="ARBA" id="ARBA00035585"/>
    </source>
</evidence>
<dbReference type="Proteomes" id="UP001138681">
    <property type="component" value="Unassembled WGS sequence"/>
</dbReference>
<dbReference type="EMBL" id="JAGSPC010000001">
    <property type="protein sequence ID" value="MBV7259219.1"/>
    <property type="molecule type" value="Genomic_DNA"/>
</dbReference>
<dbReference type="NCBIfam" id="TIGR00494">
    <property type="entry name" value="crcB"/>
    <property type="match status" value="1"/>
</dbReference>
<dbReference type="Pfam" id="PF02537">
    <property type="entry name" value="CRCB"/>
    <property type="match status" value="1"/>
</dbReference>
<dbReference type="GO" id="GO:0140114">
    <property type="term" value="P:cellular detoxification of fluoride"/>
    <property type="evidence" value="ECO:0007669"/>
    <property type="project" value="UniProtKB-UniRule"/>
</dbReference>
<evidence type="ECO:0000313" key="13">
    <source>
        <dbReference type="EMBL" id="MBV7259219.1"/>
    </source>
</evidence>
<keyword evidence="12" id="KW-0813">Transport</keyword>
<comment type="subcellular location">
    <subcellularLocation>
        <location evidence="1 12">Cell membrane</location>
        <topology evidence="1 12">Multi-pass membrane protein</topology>
    </subcellularLocation>
</comment>
<evidence type="ECO:0000256" key="2">
    <source>
        <dbReference type="ARBA" id="ARBA00022475"/>
    </source>
</evidence>
<keyword evidence="14" id="KW-1185">Reference proteome</keyword>
<evidence type="ECO:0000256" key="5">
    <source>
        <dbReference type="ARBA" id="ARBA00022989"/>
    </source>
</evidence>
<dbReference type="HAMAP" id="MF_00454">
    <property type="entry name" value="FluC"/>
    <property type="match status" value="1"/>
</dbReference>
<feature type="transmembrane region" description="Helical" evidence="12">
    <location>
        <begin position="107"/>
        <end position="131"/>
    </location>
</feature>
<comment type="catalytic activity">
    <reaction evidence="11">
        <text>fluoride(in) = fluoride(out)</text>
        <dbReference type="Rhea" id="RHEA:76159"/>
        <dbReference type="ChEBI" id="CHEBI:17051"/>
    </reaction>
    <physiologicalReaction direction="left-to-right" evidence="11">
        <dbReference type="Rhea" id="RHEA:76160"/>
    </physiologicalReaction>
</comment>
<dbReference type="RefSeq" id="WP_218404466.1">
    <property type="nucleotide sequence ID" value="NZ_JAGSPC010000001.1"/>
</dbReference>
<keyword evidence="6 12" id="KW-0915">Sodium</keyword>
<keyword evidence="9 12" id="KW-0407">Ion channel</keyword>
<comment type="activity regulation">
    <text evidence="12">Na(+) is not transported, but it plays an essential structural role and its presence is essential for fluoride channel function.</text>
</comment>
<keyword evidence="8 12" id="KW-0472">Membrane</keyword>
<keyword evidence="4 12" id="KW-0812">Transmembrane</keyword>
<accession>A0A9X1F3S7</accession>
<feature type="transmembrane region" description="Helical" evidence="12">
    <location>
        <begin position="77"/>
        <end position="101"/>
    </location>
</feature>
<feature type="transmembrane region" description="Helical" evidence="12">
    <location>
        <begin position="46"/>
        <end position="65"/>
    </location>
</feature>
<dbReference type="PANTHER" id="PTHR28259">
    <property type="entry name" value="FLUORIDE EXPORT PROTEIN 1-RELATED"/>
    <property type="match status" value="1"/>
</dbReference>
<organism evidence="13 14">
    <name type="scientific">Erythrobacter crassostreae</name>
    <dbReference type="NCBI Taxonomy" id="2828328"/>
    <lineage>
        <taxon>Bacteria</taxon>
        <taxon>Pseudomonadati</taxon>
        <taxon>Pseudomonadota</taxon>
        <taxon>Alphaproteobacteria</taxon>
        <taxon>Sphingomonadales</taxon>
        <taxon>Erythrobacteraceae</taxon>
        <taxon>Erythrobacter/Porphyrobacter group</taxon>
        <taxon>Erythrobacter</taxon>
    </lineage>
</organism>
<name>A0A9X1F3S7_9SPHN</name>
<dbReference type="GO" id="GO:0046872">
    <property type="term" value="F:metal ion binding"/>
    <property type="evidence" value="ECO:0007669"/>
    <property type="project" value="UniProtKB-KW"/>
</dbReference>
<evidence type="ECO:0000256" key="3">
    <source>
        <dbReference type="ARBA" id="ARBA00022519"/>
    </source>
</evidence>
<evidence type="ECO:0000256" key="12">
    <source>
        <dbReference type="HAMAP-Rule" id="MF_00454"/>
    </source>
</evidence>
<comment type="caution">
    <text evidence="13">The sequence shown here is derived from an EMBL/GenBank/DDBJ whole genome shotgun (WGS) entry which is preliminary data.</text>
</comment>
<evidence type="ECO:0000256" key="6">
    <source>
        <dbReference type="ARBA" id="ARBA00023053"/>
    </source>
</evidence>